<dbReference type="InterPro" id="IPR001881">
    <property type="entry name" value="EGF-like_Ca-bd_dom"/>
</dbReference>
<keyword evidence="6" id="KW-0472">Membrane</keyword>
<protein>
    <recommendedName>
        <fullName evidence="7">EGF-like domain-containing protein</fullName>
    </recommendedName>
</protein>
<dbReference type="PROSITE" id="PS00022">
    <property type="entry name" value="EGF_1"/>
    <property type="match status" value="2"/>
</dbReference>
<dbReference type="Gene3D" id="2.120.10.30">
    <property type="entry name" value="TolB, C-terminal domain"/>
    <property type="match status" value="1"/>
</dbReference>
<dbReference type="PROSITE" id="PS01186">
    <property type="entry name" value="EGF_2"/>
    <property type="match status" value="2"/>
</dbReference>
<evidence type="ECO:0000256" key="2">
    <source>
        <dbReference type="ARBA" id="ARBA00022737"/>
    </source>
</evidence>
<reference evidence="8" key="1">
    <citation type="submission" date="2021-02" db="EMBL/GenBank/DDBJ databases">
        <authorList>
            <person name="Nowell W R."/>
        </authorList>
    </citation>
    <scope>NUCLEOTIDE SEQUENCE</scope>
</reference>
<comment type="caution">
    <text evidence="4">Lacks conserved residue(s) required for the propagation of feature annotation.</text>
</comment>
<keyword evidence="2" id="KW-0677">Repeat</keyword>
<evidence type="ECO:0000259" key="7">
    <source>
        <dbReference type="PROSITE" id="PS50026"/>
    </source>
</evidence>
<dbReference type="FunFam" id="2.10.25.10:FF:000118">
    <property type="entry name" value="protein delta homolog 2"/>
    <property type="match status" value="1"/>
</dbReference>
<accession>A0A819GY79</accession>
<evidence type="ECO:0000256" key="4">
    <source>
        <dbReference type="PROSITE-ProRule" id="PRU00076"/>
    </source>
</evidence>
<feature type="disulfide bond" evidence="4">
    <location>
        <begin position="341"/>
        <end position="350"/>
    </location>
</feature>
<keyword evidence="1 4" id="KW-0245">EGF-like domain</keyword>
<feature type="domain" description="EGF-like" evidence="7">
    <location>
        <begin position="392"/>
        <end position="429"/>
    </location>
</feature>
<dbReference type="AlphaFoldDB" id="A0A819GY79"/>
<dbReference type="CDD" id="cd05819">
    <property type="entry name" value="NHL"/>
    <property type="match status" value="1"/>
</dbReference>
<dbReference type="PANTHER" id="PTHR24049">
    <property type="entry name" value="CRUMBS FAMILY MEMBER"/>
    <property type="match status" value="1"/>
</dbReference>
<evidence type="ECO:0000256" key="6">
    <source>
        <dbReference type="SAM" id="Phobius"/>
    </source>
</evidence>
<evidence type="ECO:0000256" key="1">
    <source>
        <dbReference type="ARBA" id="ARBA00022536"/>
    </source>
</evidence>
<gene>
    <name evidence="8" type="ORF">KXQ929_LOCUS22304</name>
</gene>
<dbReference type="InterPro" id="IPR000742">
    <property type="entry name" value="EGF"/>
</dbReference>
<feature type="domain" description="EGF-like" evidence="7">
    <location>
        <begin position="311"/>
        <end position="351"/>
    </location>
</feature>
<dbReference type="SUPFAM" id="SSF57196">
    <property type="entry name" value="EGF/Laminin"/>
    <property type="match status" value="3"/>
</dbReference>
<evidence type="ECO:0000313" key="8">
    <source>
        <dbReference type="EMBL" id="CAF3891379.1"/>
    </source>
</evidence>
<dbReference type="InterPro" id="IPR001258">
    <property type="entry name" value="NHL_repeat"/>
</dbReference>
<keyword evidence="3 4" id="KW-1015">Disulfide bond</keyword>
<dbReference type="InterPro" id="IPR051022">
    <property type="entry name" value="Notch_Cell-Fate_Det"/>
</dbReference>
<feature type="repeat" description="NHL" evidence="5">
    <location>
        <begin position="118"/>
        <end position="161"/>
    </location>
</feature>
<dbReference type="SMART" id="SM00181">
    <property type="entry name" value="EGF"/>
    <property type="match status" value="3"/>
</dbReference>
<dbReference type="CDD" id="cd00054">
    <property type="entry name" value="EGF_CA"/>
    <property type="match status" value="1"/>
</dbReference>
<name>A0A819GY79_9BILA</name>
<keyword evidence="6" id="KW-0812">Transmembrane</keyword>
<dbReference type="InterPro" id="IPR011042">
    <property type="entry name" value="6-blade_b-propeller_TolB-like"/>
</dbReference>
<keyword evidence="6" id="KW-1133">Transmembrane helix</keyword>
<feature type="disulfide bond" evidence="4">
    <location>
        <begin position="380"/>
        <end position="389"/>
    </location>
</feature>
<dbReference type="SUPFAM" id="SSF101898">
    <property type="entry name" value="NHL repeat"/>
    <property type="match status" value="1"/>
</dbReference>
<feature type="domain" description="EGF-like" evidence="7">
    <location>
        <begin position="353"/>
        <end position="390"/>
    </location>
</feature>
<dbReference type="PROSITE" id="PS50026">
    <property type="entry name" value="EGF_3"/>
    <property type="match status" value="3"/>
</dbReference>
<organism evidence="8 9">
    <name type="scientific">Adineta steineri</name>
    <dbReference type="NCBI Taxonomy" id="433720"/>
    <lineage>
        <taxon>Eukaryota</taxon>
        <taxon>Metazoa</taxon>
        <taxon>Spiralia</taxon>
        <taxon>Gnathifera</taxon>
        <taxon>Rotifera</taxon>
        <taxon>Eurotatoria</taxon>
        <taxon>Bdelloidea</taxon>
        <taxon>Adinetida</taxon>
        <taxon>Adinetidae</taxon>
        <taxon>Adineta</taxon>
    </lineage>
</organism>
<dbReference type="PROSITE" id="PS51125">
    <property type="entry name" value="NHL"/>
    <property type="match status" value="1"/>
</dbReference>
<dbReference type="EMBL" id="CAJOBB010001693">
    <property type="protein sequence ID" value="CAF3891379.1"/>
    <property type="molecule type" value="Genomic_DNA"/>
</dbReference>
<dbReference type="SMART" id="SM00179">
    <property type="entry name" value="EGF_CA"/>
    <property type="match status" value="3"/>
</dbReference>
<sequence>MIGIFVDSNNTVYATDDQRNRVLVWSTSGANPVRNLSSNLKNPMSLFVTMNGDIYVYNEQSYKEVDKWIWNATIGIKVMSVSDICYGLFIDLNNTLYCSIQNLNTVISQLLDNNGTSATYGTGWGGSANELNKPQGIFVDFNFDLYVADSRNNRIQRFSSRSFNATTVAGDGAAINFSLNTPTDVVLDADGYLFIVDSYNNRIVRSEPNGFRCLVGCSGQGTGSDQLDSPQNSTFLSTVLTTDQIGIDSTISSVITMISSSQIYATTPIHTTQIITNSPLTISVTSTSSLSIFVPSTCTYPSYIGSTCNISSASCAMLDPCQNGANCTNNNNVPSGYSCICLNGFNGTYCEVDTRPCKPNTCWYNGSCSNRSNSNFICECQDGWEGIHCETMMNYCENITCENGGICQGLFQDYNCECLSESYSGRHCEITTRTLVARKVISKSIGYICMLLIISFVSFIIILDILKYGFHIDPARTERKRIRQKKVKKKKRKPAVTIRFQYTEAAVLSHSNVAETIV</sequence>
<proteinExistence type="predicted"/>
<dbReference type="Gene3D" id="2.10.25.10">
    <property type="entry name" value="Laminin"/>
    <property type="match status" value="3"/>
</dbReference>
<dbReference type="GO" id="GO:0005509">
    <property type="term" value="F:calcium ion binding"/>
    <property type="evidence" value="ECO:0007669"/>
    <property type="project" value="InterPro"/>
</dbReference>
<evidence type="ECO:0000256" key="3">
    <source>
        <dbReference type="ARBA" id="ARBA00023157"/>
    </source>
</evidence>
<evidence type="ECO:0000256" key="5">
    <source>
        <dbReference type="PROSITE-ProRule" id="PRU00504"/>
    </source>
</evidence>
<dbReference type="Proteomes" id="UP000663868">
    <property type="component" value="Unassembled WGS sequence"/>
</dbReference>
<evidence type="ECO:0000313" key="9">
    <source>
        <dbReference type="Proteomes" id="UP000663868"/>
    </source>
</evidence>
<feature type="transmembrane region" description="Helical" evidence="6">
    <location>
        <begin position="445"/>
        <end position="466"/>
    </location>
</feature>
<comment type="caution">
    <text evidence="8">The sequence shown here is derived from an EMBL/GenBank/DDBJ whole genome shotgun (WGS) entry which is preliminary data.</text>
</comment>